<evidence type="ECO:0000313" key="4">
    <source>
        <dbReference type="RefSeq" id="XP_019632255.1"/>
    </source>
</evidence>
<dbReference type="KEGG" id="bbel:109475882"/>
<reference evidence="4" key="1">
    <citation type="submission" date="2025-08" db="UniProtKB">
        <authorList>
            <consortium name="RefSeq"/>
        </authorList>
    </citation>
    <scope>IDENTIFICATION</scope>
    <source>
        <tissue evidence="4">Gonad</tissue>
    </source>
</reference>
<proteinExistence type="inferred from homology"/>
<protein>
    <submittedName>
        <fullName evidence="4">Protein FAM124A-like</fullName>
    </submittedName>
</protein>
<dbReference type="InterPro" id="IPR029380">
    <property type="entry name" value="FAM124"/>
</dbReference>
<dbReference type="PANTHER" id="PTHR14715">
    <property type="entry name" value="FAM124 DOMAIN-CONTAINING PROTEIN-RELATED"/>
    <property type="match status" value="1"/>
</dbReference>
<dbReference type="SUPFAM" id="SSF54593">
    <property type="entry name" value="Glyoxalase/Bleomycin resistance protein/Dihydroxybiphenyl dioxygenase"/>
    <property type="match status" value="1"/>
</dbReference>
<evidence type="ECO:0000259" key="2">
    <source>
        <dbReference type="Pfam" id="PF15067"/>
    </source>
</evidence>
<dbReference type="AlphaFoldDB" id="A0A6P4YS11"/>
<dbReference type="OrthoDB" id="10023686at2759"/>
<dbReference type="PANTHER" id="PTHR14715:SF6">
    <property type="entry name" value="FAM124 DOMAIN-CONTAINING PROTEIN"/>
    <property type="match status" value="1"/>
</dbReference>
<name>A0A6P4YS11_BRABE</name>
<gene>
    <name evidence="4" type="primary">LOC109475882</name>
</gene>
<dbReference type="InterPro" id="IPR029068">
    <property type="entry name" value="Glyas_Bleomycin-R_OHBP_Dase"/>
</dbReference>
<dbReference type="RefSeq" id="XP_019632255.1">
    <property type="nucleotide sequence ID" value="XM_019776696.1"/>
</dbReference>
<accession>A0A6P4YS11</accession>
<evidence type="ECO:0000313" key="3">
    <source>
        <dbReference type="Proteomes" id="UP000515135"/>
    </source>
</evidence>
<dbReference type="Proteomes" id="UP000515135">
    <property type="component" value="Unplaced"/>
</dbReference>
<dbReference type="InterPro" id="IPR046365">
    <property type="entry name" value="FAM124_dom"/>
</dbReference>
<comment type="similarity">
    <text evidence="1">Belongs to the FAM124 family.</text>
</comment>
<organism evidence="3 4">
    <name type="scientific">Branchiostoma belcheri</name>
    <name type="common">Amphioxus</name>
    <dbReference type="NCBI Taxonomy" id="7741"/>
    <lineage>
        <taxon>Eukaryota</taxon>
        <taxon>Metazoa</taxon>
        <taxon>Chordata</taxon>
        <taxon>Cephalochordata</taxon>
        <taxon>Leptocardii</taxon>
        <taxon>Amphioxiformes</taxon>
        <taxon>Branchiostomatidae</taxon>
        <taxon>Branchiostoma</taxon>
    </lineage>
</organism>
<dbReference type="GeneID" id="109475882"/>
<sequence length="352" mass="39693">MDVQDPFGCRLQLFASDAGKALWYRRALRPLLAWMDPAFQLVCISQHRPDWPSLEKTDGNTQAISVVLLLREDSGGDLSATSARECLHRPPWRFHHRLELVRTTNASCIAKQEFFDLGSRLPLWCVEPLHCGNEIFRFNLVVRNFSAMVDFYTRLTQKKAVCSRPGFCLFTLYTQPGLDIQLALKHSEYLTPYPTSKAMLKFATESVAKMADLKPYKIGDTFLVKDPDGNPVLLDIKEQNEMKQKLKTEGTADWYEIGRKEGEKEELTDDAASLLDDLQSEISVSESLDSGAYCASWEGSDSSTSGYFELSELSSLSLDDIDEDSVFGDCCRPESDVRDDVRDDESVASAFF</sequence>
<dbReference type="Pfam" id="PF15067">
    <property type="entry name" value="FAM124"/>
    <property type="match status" value="1"/>
</dbReference>
<feature type="domain" description="FAM124" evidence="2">
    <location>
        <begin position="16"/>
        <end position="234"/>
    </location>
</feature>
<keyword evidence="3" id="KW-1185">Reference proteome</keyword>
<evidence type="ECO:0000256" key="1">
    <source>
        <dbReference type="ARBA" id="ARBA00006440"/>
    </source>
</evidence>